<dbReference type="Gene3D" id="1.10.10.10">
    <property type="entry name" value="Winged helix-like DNA-binding domain superfamily/Winged helix DNA-binding domain"/>
    <property type="match status" value="1"/>
</dbReference>
<accession>A0A7X5V4V5</accession>
<comment type="caution">
    <text evidence="5">The sequence shown here is derived from an EMBL/GenBank/DDBJ whole genome shotgun (WGS) entry which is preliminary data.</text>
</comment>
<evidence type="ECO:0000313" key="5">
    <source>
        <dbReference type="EMBL" id="NIJ67540.1"/>
    </source>
</evidence>
<dbReference type="InterPro" id="IPR036388">
    <property type="entry name" value="WH-like_DNA-bd_sf"/>
</dbReference>
<dbReference type="InterPro" id="IPR001845">
    <property type="entry name" value="HTH_ArsR_DNA-bd_dom"/>
</dbReference>
<keyword evidence="1" id="KW-0805">Transcription regulation</keyword>
<gene>
    <name evidence="5" type="ORF">FHR20_004526</name>
</gene>
<keyword evidence="6" id="KW-1185">Reference proteome</keyword>
<dbReference type="InterPro" id="IPR011991">
    <property type="entry name" value="ArsR-like_HTH"/>
</dbReference>
<keyword evidence="2 5" id="KW-0238">DNA-binding</keyword>
<sequence length="102" mass="11178">MIAVVDRASSFLKALSGRSRFLLLCHLLDGEKSVGELARLTGARDTAVSQQLALLRREGMVAARRDGQMIFYSLASDEARHMLEAMHSLFCRADAAQETVPA</sequence>
<evidence type="ECO:0000259" key="4">
    <source>
        <dbReference type="PROSITE" id="PS50987"/>
    </source>
</evidence>
<dbReference type="PANTHER" id="PTHR43132">
    <property type="entry name" value="ARSENICAL RESISTANCE OPERON REPRESSOR ARSR-RELATED"/>
    <property type="match status" value="1"/>
</dbReference>
<dbReference type="Proteomes" id="UP000564677">
    <property type="component" value="Unassembled WGS sequence"/>
</dbReference>
<dbReference type="AlphaFoldDB" id="A0A7X5V4V5"/>
<dbReference type="SMART" id="SM00418">
    <property type="entry name" value="HTH_ARSR"/>
    <property type="match status" value="1"/>
</dbReference>
<dbReference type="EMBL" id="JAASQV010000008">
    <property type="protein sequence ID" value="NIJ67540.1"/>
    <property type="molecule type" value="Genomic_DNA"/>
</dbReference>
<dbReference type="Pfam" id="PF01022">
    <property type="entry name" value="HTH_5"/>
    <property type="match status" value="1"/>
</dbReference>
<feature type="domain" description="HTH arsR-type" evidence="4">
    <location>
        <begin position="1"/>
        <end position="97"/>
    </location>
</feature>
<dbReference type="GO" id="GO:0003700">
    <property type="term" value="F:DNA-binding transcription factor activity"/>
    <property type="evidence" value="ECO:0007669"/>
    <property type="project" value="InterPro"/>
</dbReference>
<dbReference type="CDD" id="cd00090">
    <property type="entry name" value="HTH_ARSR"/>
    <property type="match status" value="1"/>
</dbReference>
<evidence type="ECO:0000256" key="2">
    <source>
        <dbReference type="ARBA" id="ARBA00023125"/>
    </source>
</evidence>
<proteinExistence type="predicted"/>
<keyword evidence="3" id="KW-0804">Transcription</keyword>
<dbReference type="RefSeq" id="WP_086128371.1">
    <property type="nucleotide sequence ID" value="NZ_CP170557.1"/>
</dbReference>
<protein>
    <submittedName>
        <fullName evidence="5">DNA-binding transcriptional ArsR family regulator</fullName>
    </submittedName>
</protein>
<dbReference type="PROSITE" id="PS50987">
    <property type="entry name" value="HTH_ARSR_2"/>
    <property type="match status" value="1"/>
</dbReference>
<organism evidence="5 6">
    <name type="scientific">Sphingomonas leidyi</name>
    <dbReference type="NCBI Taxonomy" id="68569"/>
    <lineage>
        <taxon>Bacteria</taxon>
        <taxon>Pseudomonadati</taxon>
        <taxon>Pseudomonadota</taxon>
        <taxon>Alphaproteobacteria</taxon>
        <taxon>Sphingomonadales</taxon>
        <taxon>Sphingomonadaceae</taxon>
        <taxon>Sphingomonas</taxon>
    </lineage>
</organism>
<dbReference type="PRINTS" id="PR00778">
    <property type="entry name" value="HTHARSR"/>
</dbReference>
<evidence type="ECO:0000256" key="3">
    <source>
        <dbReference type="ARBA" id="ARBA00023163"/>
    </source>
</evidence>
<evidence type="ECO:0000256" key="1">
    <source>
        <dbReference type="ARBA" id="ARBA00023015"/>
    </source>
</evidence>
<reference evidence="5 6" key="1">
    <citation type="submission" date="2020-03" db="EMBL/GenBank/DDBJ databases">
        <title>Genomic Encyclopedia of Type Strains, Phase IV (KMG-IV): sequencing the most valuable type-strain genomes for metagenomic binning, comparative biology and taxonomic classification.</title>
        <authorList>
            <person name="Goeker M."/>
        </authorList>
    </citation>
    <scope>NUCLEOTIDE SEQUENCE [LARGE SCALE GENOMIC DNA]</scope>
    <source>
        <strain evidence="5 6">DSM 4733</strain>
    </source>
</reference>
<dbReference type="PANTHER" id="PTHR43132:SF2">
    <property type="entry name" value="ARSENICAL RESISTANCE OPERON REPRESSOR ARSR-RELATED"/>
    <property type="match status" value="1"/>
</dbReference>
<dbReference type="SUPFAM" id="SSF46785">
    <property type="entry name" value="Winged helix' DNA-binding domain"/>
    <property type="match status" value="1"/>
</dbReference>
<name>A0A7X5V4V5_9SPHN</name>
<dbReference type="GO" id="GO:0003677">
    <property type="term" value="F:DNA binding"/>
    <property type="evidence" value="ECO:0007669"/>
    <property type="project" value="UniProtKB-KW"/>
</dbReference>
<dbReference type="InterPro" id="IPR036390">
    <property type="entry name" value="WH_DNA-bd_sf"/>
</dbReference>
<dbReference type="NCBIfam" id="NF033788">
    <property type="entry name" value="HTH_metalloreg"/>
    <property type="match status" value="1"/>
</dbReference>
<evidence type="ECO:0000313" key="6">
    <source>
        <dbReference type="Proteomes" id="UP000564677"/>
    </source>
</evidence>
<dbReference type="InterPro" id="IPR051011">
    <property type="entry name" value="Metal_resp_trans_reg"/>
</dbReference>